<proteinExistence type="predicted"/>
<dbReference type="Proteomes" id="UP001595923">
    <property type="component" value="Unassembled WGS sequence"/>
</dbReference>
<dbReference type="InterPro" id="IPR036388">
    <property type="entry name" value="WH-like_DNA-bd_sf"/>
</dbReference>
<name>A0ABV9DQV7_9ACTN</name>
<evidence type="ECO:0000313" key="2">
    <source>
        <dbReference type="EMBL" id="MFC4561065.1"/>
    </source>
</evidence>
<dbReference type="RefSeq" id="WP_378571687.1">
    <property type="nucleotide sequence ID" value="NZ_JBHSFQ010000003.1"/>
</dbReference>
<evidence type="ECO:0000259" key="1">
    <source>
        <dbReference type="Pfam" id="PF13601"/>
    </source>
</evidence>
<protein>
    <submittedName>
        <fullName evidence="2">Transcriptional regulator</fullName>
    </submittedName>
</protein>
<evidence type="ECO:0000313" key="3">
    <source>
        <dbReference type="Proteomes" id="UP001595923"/>
    </source>
</evidence>
<reference evidence="3" key="1">
    <citation type="journal article" date="2019" name="Int. J. Syst. Evol. Microbiol.">
        <title>The Global Catalogue of Microorganisms (GCM) 10K type strain sequencing project: providing services to taxonomists for standard genome sequencing and annotation.</title>
        <authorList>
            <consortium name="The Broad Institute Genomics Platform"/>
            <consortium name="The Broad Institute Genome Sequencing Center for Infectious Disease"/>
            <person name="Wu L."/>
            <person name="Ma J."/>
        </authorList>
    </citation>
    <scope>NUCLEOTIDE SEQUENCE [LARGE SCALE GENOMIC DNA]</scope>
    <source>
        <strain evidence="3">XZYJ18</strain>
    </source>
</reference>
<dbReference type="PANTHER" id="PTHR37318">
    <property type="entry name" value="BSL7504 PROTEIN"/>
    <property type="match status" value="1"/>
</dbReference>
<dbReference type="Gene3D" id="1.10.10.10">
    <property type="entry name" value="Winged helix-like DNA-binding domain superfamily/Winged helix DNA-binding domain"/>
    <property type="match status" value="1"/>
</dbReference>
<gene>
    <name evidence="2" type="ORF">ACFO4E_04260</name>
</gene>
<dbReference type="Pfam" id="PF13601">
    <property type="entry name" value="HTH_34"/>
    <property type="match status" value="1"/>
</dbReference>
<organism evidence="2 3">
    <name type="scientific">Nocardiopsis mangrovi</name>
    <dbReference type="NCBI Taxonomy" id="1179818"/>
    <lineage>
        <taxon>Bacteria</taxon>
        <taxon>Bacillati</taxon>
        <taxon>Actinomycetota</taxon>
        <taxon>Actinomycetes</taxon>
        <taxon>Streptosporangiales</taxon>
        <taxon>Nocardiopsidaceae</taxon>
        <taxon>Nocardiopsis</taxon>
    </lineage>
</organism>
<dbReference type="SUPFAM" id="SSF46785">
    <property type="entry name" value="Winged helix' DNA-binding domain"/>
    <property type="match status" value="1"/>
</dbReference>
<dbReference type="PANTHER" id="PTHR37318:SF1">
    <property type="entry name" value="BSL7504 PROTEIN"/>
    <property type="match status" value="1"/>
</dbReference>
<dbReference type="InterPro" id="IPR036390">
    <property type="entry name" value="WH_DNA-bd_sf"/>
</dbReference>
<dbReference type="InterPro" id="IPR027395">
    <property type="entry name" value="WH_DNA-bd_dom"/>
</dbReference>
<dbReference type="EMBL" id="JBHSFQ010000003">
    <property type="protein sequence ID" value="MFC4561065.1"/>
    <property type="molecule type" value="Genomic_DNA"/>
</dbReference>
<feature type="domain" description="Winged helix DNA-binding" evidence="1">
    <location>
        <begin position="20"/>
        <end position="97"/>
    </location>
</feature>
<accession>A0ABV9DQV7</accession>
<sequence>MAAPAEELGDFDRVIHEPARLALTTALLSVEGADFLFLQNLTGLTKGNLSSHLSKLNGAGFVAFTKSGAGRTARTWVALTPEGRKATIRHWKRLDQLKHLADGELADPDPP</sequence>
<comment type="caution">
    <text evidence="2">The sequence shown here is derived from an EMBL/GenBank/DDBJ whole genome shotgun (WGS) entry which is preliminary data.</text>
</comment>
<keyword evidence="3" id="KW-1185">Reference proteome</keyword>